<comment type="caution">
    <text evidence="3">The sequence shown here is derived from an EMBL/GenBank/DDBJ whole genome shotgun (WGS) entry which is preliminary data.</text>
</comment>
<feature type="region of interest" description="Disordered" evidence="1">
    <location>
        <begin position="42"/>
        <end position="84"/>
    </location>
</feature>
<dbReference type="AlphaFoldDB" id="A0A9W9KMK4"/>
<dbReference type="EMBL" id="JAPQKI010000002">
    <property type="protein sequence ID" value="KAJ5110987.1"/>
    <property type="molecule type" value="Genomic_DNA"/>
</dbReference>
<dbReference type="OrthoDB" id="5431298at2759"/>
<keyword evidence="4" id="KW-1185">Reference proteome</keyword>
<name>A0A9W9KMK4_9EURO</name>
<reference evidence="3" key="1">
    <citation type="submission" date="2022-11" db="EMBL/GenBank/DDBJ databases">
        <authorList>
            <person name="Petersen C."/>
        </authorList>
    </citation>
    <scope>NUCLEOTIDE SEQUENCE</scope>
    <source>
        <strain evidence="3">IBT 30761</strain>
    </source>
</reference>
<evidence type="ECO:0000256" key="2">
    <source>
        <dbReference type="SAM" id="Phobius"/>
    </source>
</evidence>
<feature type="region of interest" description="Disordered" evidence="1">
    <location>
        <begin position="162"/>
        <end position="186"/>
    </location>
</feature>
<protein>
    <submittedName>
        <fullName evidence="3">Uncharacterized protein</fullName>
    </submittedName>
</protein>
<feature type="transmembrane region" description="Helical" evidence="2">
    <location>
        <begin position="116"/>
        <end position="138"/>
    </location>
</feature>
<evidence type="ECO:0000256" key="1">
    <source>
        <dbReference type="SAM" id="MobiDB-lite"/>
    </source>
</evidence>
<organism evidence="3 4">
    <name type="scientific">Penicillium argentinense</name>
    <dbReference type="NCBI Taxonomy" id="1131581"/>
    <lineage>
        <taxon>Eukaryota</taxon>
        <taxon>Fungi</taxon>
        <taxon>Dikarya</taxon>
        <taxon>Ascomycota</taxon>
        <taxon>Pezizomycotina</taxon>
        <taxon>Eurotiomycetes</taxon>
        <taxon>Eurotiomycetidae</taxon>
        <taxon>Eurotiales</taxon>
        <taxon>Aspergillaceae</taxon>
        <taxon>Penicillium</taxon>
    </lineage>
</organism>
<proteinExistence type="predicted"/>
<dbReference type="RefSeq" id="XP_056479057.1">
    <property type="nucleotide sequence ID" value="XM_056614016.1"/>
</dbReference>
<evidence type="ECO:0000313" key="4">
    <source>
        <dbReference type="Proteomes" id="UP001149074"/>
    </source>
</evidence>
<accession>A0A9W9KMK4</accession>
<sequence>MELAPQADTSCSSGKQWYVCSAGAYSGCCSIDPCADGICSDDNKSTKSKSTSSTTLTITPRKTTSATKSASEIASTTSSATTSTEIPTSTLSATSTIIATSTAVSTPSKISRHTGIIGGVVGGAAAAVILALLLCLCLRRKRRGKEINFHLHRSVSTASLKYREPTTATKQLPSAADESQPLTGTSRSLQNLLSSTTGSNATTAISSLDKIPANEQSLGSTVSSMTFSSRYLTNSATSTKSGPPITPPIRILVDRPTICSAPTLTPRAAGYVPELSDTGFRRQRVELATHSQSEMINQQHTRRQQRASHHRYHTSGSYPFGSSASVFPDSPNRFRYGDSGNDLIARQTAQKVVTEDGIVLGANLDLISSVDELRSKGKGAGEGYQGDHVMSFMDFSRDIELSERISGSTVGYRMPASESPRAGIPISRSTST</sequence>
<feature type="region of interest" description="Disordered" evidence="1">
    <location>
        <begin position="411"/>
        <end position="432"/>
    </location>
</feature>
<dbReference type="GeneID" id="81352995"/>
<keyword evidence="2" id="KW-0472">Membrane</keyword>
<evidence type="ECO:0000313" key="3">
    <source>
        <dbReference type="EMBL" id="KAJ5110987.1"/>
    </source>
</evidence>
<reference evidence="3" key="2">
    <citation type="journal article" date="2023" name="IMA Fungus">
        <title>Comparative genomic study of the Penicillium genus elucidates a diverse pangenome and 15 lateral gene transfer events.</title>
        <authorList>
            <person name="Petersen C."/>
            <person name="Sorensen T."/>
            <person name="Nielsen M.R."/>
            <person name="Sondergaard T.E."/>
            <person name="Sorensen J.L."/>
            <person name="Fitzpatrick D.A."/>
            <person name="Frisvad J.C."/>
            <person name="Nielsen K.L."/>
        </authorList>
    </citation>
    <scope>NUCLEOTIDE SEQUENCE</scope>
    <source>
        <strain evidence="3">IBT 30761</strain>
    </source>
</reference>
<keyword evidence="2" id="KW-0812">Transmembrane</keyword>
<feature type="compositionally biased region" description="Low complexity" evidence="1">
    <location>
        <begin position="48"/>
        <end position="84"/>
    </location>
</feature>
<dbReference type="Proteomes" id="UP001149074">
    <property type="component" value="Unassembled WGS sequence"/>
</dbReference>
<gene>
    <name evidence="3" type="ORF">N7532_001522</name>
</gene>
<keyword evidence="2" id="KW-1133">Transmembrane helix</keyword>